<dbReference type="Pfam" id="PF00691">
    <property type="entry name" value="OmpA"/>
    <property type="match status" value="1"/>
</dbReference>
<reference evidence="8 9" key="1">
    <citation type="submission" date="2019-02" db="EMBL/GenBank/DDBJ databases">
        <title>Deep-cultivation of Planctomycetes and their phenomic and genomic characterization uncovers novel biology.</title>
        <authorList>
            <person name="Wiegand S."/>
            <person name="Jogler M."/>
            <person name="Boedeker C."/>
            <person name="Pinto D."/>
            <person name="Vollmers J."/>
            <person name="Rivas-Marin E."/>
            <person name="Kohn T."/>
            <person name="Peeters S.H."/>
            <person name="Heuer A."/>
            <person name="Rast P."/>
            <person name="Oberbeckmann S."/>
            <person name="Bunk B."/>
            <person name="Jeske O."/>
            <person name="Meyerdierks A."/>
            <person name="Storesund J.E."/>
            <person name="Kallscheuer N."/>
            <person name="Luecker S."/>
            <person name="Lage O.M."/>
            <person name="Pohl T."/>
            <person name="Merkel B.J."/>
            <person name="Hornburger P."/>
            <person name="Mueller R.-W."/>
            <person name="Bruemmer F."/>
            <person name="Labrenz M."/>
            <person name="Spormann A.M."/>
            <person name="Op Den Camp H."/>
            <person name="Overmann J."/>
            <person name="Amann R."/>
            <person name="Jetten M.S.M."/>
            <person name="Mascher T."/>
            <person name="Medema M.H."/>
            <person name="Devos D.P."/>
            <person name="Kaster A.-K."/>
            <person name="Ovreas L."/>
            <person name="Rohde M."/>
            <person name="Galperin M.Y."/>
            <person name="Jogler C."/>
        </authorList>
    </citation>
    <scope>NUCLEOTIDE SEQUENCE [LARGE SCALE GENOMIC DNA]</scope>
    <source>
        <strain evidence="8 9">KOR34</strain>
    </source>
</reference>
<dbReference type="Proteomes" id="UP000316714">
    <property type="component" value="Unassembled WGS sequence"/>
</dbReference>
<dbReference type="SUPFAM" id="SSF53850">
    <property type="entry name" value="Periplasmic binding protein-like II"/>
    <property type="match status" value="1"/>
</dbReference>
<dbReference type="Gene3D" id="3.40.190.10">
    <property type="entry name" value="Periplasmic binding protein-like II"/>
    <property type="match status" value="1"/>
</dbReference>
<dbReference type="AlphaFoldDB" id="A0A5C5USP9"/>
<dbReference type="InterPro" id="IPR006665">
    <property type="entry name" value="OmpA-like"/>
</dbReference>
<comment type="similarity">
    <text evidence="3">Belongs to the bacterial solute-binding protein SsuA/TauA family.</text>
</comment>
<dbReference type="Gene3D" id="3.30.1330.60">
    <property type="entry name" value="OmpA-like domain"/>
    <property type="match status" value="1"/>
</dbReference>
<organism evidence="8 9">
    <name type="scientific">Posidoniimonas corsicana</name>
    <dbReference type="NCBI Taxonomy" id="1938618"/>
    <lineage>
        <taxon>Bacteria</taxon>
        <taxon>Pseudomonadati</taxon>
        <taxon>Planctomycetota</taxon>
        <taxon>Planctomycetia</taxon>
        <taxon>Pirellulales</taxon>
        <taxon>Lacipirellulaceae</taxon>
        <taxon>Posidoniimonas</taxon>
    </lineage>
</organism>
<dbReference type="GO" id="GO:0042597">
    <property type="term" value="C:periplasmic space"/>
    <property type="evidence" value="ECO:0007669"/>
    <property type="project" value="UniProtKB-SubCell"/>
</dbReference>
<accession>A0A5C5USP9</accession>
<evidence type="ECO:0000256" key="6">
    <source>
        <dbReference type="PROSITE-ProRule" id="PRU00473"/>
    </source>
</evidence>
<dbReference type="GO" id="GO:0016020">
    <property type="term" value="C:membrane"/>
    <property type="evidence" value="ECO:0007669"/>
    <property type="project" value="UniProtKB-SubCell"/>
</dbReference>
<keyword evidence="4" id="KW-0732">Signal</keyword>
<proteinExistence type="inferred from homology"/>
<dbReference type="OrthoDB" id="238127at2"/>
<dbReference type="InterPro" id="IPR036737">
    <property type="entry name" value="OmpA-like_sf"/>
</dbReference>
<protein>
    <submittedName>
        <fullName evidence="8">Outer membrane protein P6</fullName>
    </submittedName>
</protein>
<name>A0A5C5USP9_9BACT</name>
<evidence type="ECO:0000259" key="7">
    <source>
        <dbReference type="PROSITE" id="PS51123"/>
    </source>
</evidence>
<keyword evidence="9" id="KW-1185">Reference proteome</keyword>
<dbReference type="CDD" id="cd07185">
    <property type="entry name" value="OmpA_C-like"/>
    <property type="match status" value="1"/>
</dbReference>
<evidence type="ECO:0000256" key="3">
    <source>
        <dbReference type="ARBA" id="ARBA00010742"/>
    </source>
</evidence>
<comment type="subcellular location">
    <subcellularLocation>
        <location evidence="1">Membrane</location>
    </subcellularLocation>
    <subcellularLocation>
        <location evidence="2">Periplasm</location>
    </subcellularLocation>
</comment>
<dbReference type="SUPFAM" id="SSF103088">
    <property type="entry name" value="OmpA-like"/>
    <property type="match status" value="1"/>
</dbReference>
<dbReference type="InterPro" id="IPR006664">
    <property type="entry name" value="OMP_bac"/>
</dbReference>
<dbReference type="PROSITE" id="PS51123">
    <property type="entry name" value="OMPA_2"/>
    <property type="match status" value="1"/>
</dbReference>
<dbReference type="PRINTS" id="PR01021">
    <property type="entry name" value="OMPADOMAIN"/>
</dbReference>
<evidence type="ECO:0000256" key="4">
    <source>
        <dbReference type="ARBA" id="ARBA00022729"/>
    </source>
</evidence>
<feature type="domain" description="OmpA-like" evidence="7">
    <location>
        <begin position="411"/>
        <end position="515"/>
    </location>
</feature>
<sequence length="515" mass="56531">MSKGKLLAVCVVWLMLLSVGVATWKVFFAPAAAVSQAERERQEAEQARLEREQRMSRGGAESRYRTEVTIALDGFSGYAVLRSPAFAEDLRRQGIRLNLIDDGADYPARLKSLKEGQADLAVFTIDALVKASAQAGDLPATIVAVIDETAGADAMLAYKQTYPNVDALNDPDTRFVLTPDSPSETLARVVMSRFQLDLLPDDPYIAVADAAAVVKKYKDSRPTDNLAYVLWEPYVTQMLKNDRVHVVADSSRFPSTIVDVLVASDDFVTKNPETVVQVVRSYLKANYDHRSDSDRVRLVVEDSADAGAKLTQEEATRLVEGVWWKNTQENLAHMGVRTGTRLPHIEDMISRVTKLLLESGAINSDPTGGRPNYLYNDNILQQLSSFHPGEDGEQIRGVSLPALSDQQWGSLVTVGSARAPTLVFARGTARLTGRSQSLLDELAASLESTRYYVIVRGNASRRGDPEANKRLAEQRAQQVERYLVGQGVDANRIRAIGVEPSGSTSVSFVLGELPY</sequence>
<evidence type="ECO:0000256" key="2">
    <source>
        <dbReference type="ARBA" id="ARBA00004418"/>
    </source>
</evidence>
<evidence type="ECO:0000256" key="5">
    <source>
        <dbReference type="ARBA" id="ARBA00023136"/>
    </source>
</evidence>
<dbReference type="EMBL" id="SIHJ01000011">
    <property type="protein sequence ID" value="TWT29196.1"/>
    <property type="molecule type" value="Genomic_DNA"/>
</dbReference>
<gene>
    <name evidence="8" type="primary">pal</name>
    <name evidence="8" type="ORF">KOR34_53360</name>
</gene>
<comment type="caution">
    <text evidence="8">The sequence shown here is derived from an EMBL/GenBank/DDBJ whole genome shotgun (WGS) entry which is preliminary data.</text>
</comment>
<dbReference type="GO" id="GO:0042918">
    <property type="term" value="P:alkanesulfonate transmembrane transport"/>
    <property type="evidence" value="ECO:0007669"/>
    <property type="project" value="TreeGrafter"/>
</dbReference>
<dbReference type="RefSeq" id="WP_146569132.1">
    <property type="nucleotide sequence ID" value="NZ_SIHJ01000011.1"/>
</dbReference>
<keyword evidence="5 6" id="KW-0472">Membrane</keyword>
<dbReference type="PANTHER" id="PTHR30024">
    <property type="entry name" value="ALIPHATIC SULFONATES-BINDING PROTEIN-RELATED"/>
    <property type="match status" value="1"/>
</dbReference>
<evidence type="ECO:0000313" key="8">
    <source>
        <dbReference type="EMBL" id="TWT29196.1"/>
    </source>
</evidence>
<dbReference type="PANTHER" id="PTHR30024:SF47">
    <property type="entry name" value="TAURINE-BINDING PERIPLASMIC PROTEIN"/>
    <property type="match status" value="1"/>
</dbReference>
<evidence type="ECO:0000313" key="9">
    <source>
        <dbReference type="Proteomes" id="UP000316714"/>
    </source>
</evidence>
<evidence type="ECO:0000256" key="1">
    <source>
        <dbReference type="ARBA" id="ARBA00004370"/>
    </source>
</evidence>